<evidence type="ECO:0000313" key="2">
    <source>
        <dbReference type="Proteomes" id="UP000198615"/>
    </source>
</evidence>
<dbReference type="EMBL" id="FNBW01000007">
    <property type="protein sequence ID" value="SDF83952.1"/>
    <property type="molecule type" value="Genomic_DNA"/>
</dbReference>
<gene>
    <name evidence="1" type="ORF">SAMN05660686_02489</name>
</gene>
<protein>
    <submittedName>
        <fullName evidence="1">Uncharacterized protein</fullName>
    </submittedName>
</protein>
<comment type="caution">
    <text evidence="1">The sequence shown here is derived from an EMBL/GenBank/DDBJ whole genome shotgun (WGS) entry which is preliminary data.</text>
</comment>
<organism evidence="1 2">
    <name type="scientific">Thalassobaculum litoreum DSM 18839</name>
    <dbReference type="NCBI Taxonomy" id="1123362"/>
    <lineage>
        <taxon>Bacteria</taxon>
        <taxon>Pseudomonadati</taxon>
        <taxon>Pseudomonadota</taxon>
        <taxon>Alphaproteobacteria</taxon>
        <taxon>Rhodospirillales</taxon>
        <taxon>Thalassobaculaceae</taxon>
        <taxon>Thalassobaculum</taxon>
    </lineage>
</organism>
<sequence length="117" mass="13791">MTFEALWELLRWGAIPLGGLLIWWVRDLRDRQRHQVERLHEKIEAEARARHAESEACRREHREAIKTLHDDLNSWKLDAASRFASAAHMERGFEKLEAAITGLGARLERWIEGRRDL</sequence>
<evidence type="ECO:0000313" key="1">
    <source>
        <dbReference type="EMBL" id="SDF83952.1"/>
    </source>
</evidence>
<proteinExistence type="predicted"/>
<reference evidence="1 2" key="1">
    <citation type="submission" date="2016-10" db="EMBL/GenBank/DDBJ databases">
        <authorList>
            <person name="Varghese N."/>
            <person name="Submissions S."/>
        </authorList>
    </citation>
    <scope>NUCLEOTIDE SEQUENCE [LARGE SCALE GENOMIC DNA]</scope>
    <source>
        <strain evidence="1 2">DSM 18839</strain>
    </source>
</reference>
<dbReference type="Proteomes" id="UP000198615">
    <property type="component" value="Unassembled WGS sequence"/>
</dbReference>
<dbReference type="AlphaFoldDB" id="A0A8G2BKP3"/>
<dbReference type="RefSeq" id="WP_093150717.1">
    <property type="nucleotide sequence ID" value="NZ_FNBW01000007.1"/>
</dbReference>
<name>A0A8G2BKP3_9PROT</name>
<keyword evidence="2" id="KW-1185">Reference proteome</keyword>
<accession>A0A8G2BKP3</accession>